<proteinExistence type="predicted"/>
<dbReference type="Proteomes" id="UP001283361">
    <property type="component" value="Unassembled WGS sequence"/>
</dbReference>
<name>A0AAE0ZXP5_9GAST</name>
<protein>
    <recommendedName>
        <fullName evidence="4">Apple domain-containing protein</fullName>
    </recommendedName>
</protein>
<feature type="region of interest" description="Disordered" evidence="1">
    <location>
        <begin position="101"/>
        <end position="122"/>
    </location>
</feature>
<gene>
    <name evidence="2" type="ORF">RRG08_024620</name>
</gene>
<comment type="caution">
    <text evidence="2">The sequence shown here is derived from an EMBL/GenBank/DDBJ whole genome shotgun (WGS) entry which is preliminary data.</text>
</comment>
<evidence type="ECO:0000256" key="1">
    <source>
        <dbReference type="SAM" id="MobiDB-lite"/>
    </source>
</evidence>
<dbReference type="SUPFAM" id="SSF56436">
    <property type="entry name" value="C-type lectin-like"/>
    <property type="match status" value="1"/>
</dbReference>
<reference evidence="2" key="1">
    <citation type="journal article" date="2023" name="G3 (Bethesda)">
        <title>A reference genome for the long-term kleptoplast-retaining sea slug Elysia crispata morphotype clarki.</title>
        <authorList>
            <person name="Eastman K.E."/>
            <person name="Pendleton A.L."/>
            <person name="Shaikh M.A."/>
            <person name="Suttiyut T."/>
            <person name="Ogas R."/>
            <person name="Tomko P."/>
            <person name="Gavelis G."/>
            <person name="Widhalm J.R."/>
            <person name="Wisecaver J.H."/>
        </authorList>
    </citation>
    <scope>NUCLEOTIDE SEQUENCE</scope>
    <source>
        <strain evidence="2">ECLA1</strain>
    </source>
</reference>
<evidence type="ECO:0000313" key="2">
    <source>
        <dbReference type="EMBL" id="KAK3776846.1"/>
    </source>
</evidence>
<evidence type="ECO:0000313" key="3">
    <source>
        <dbReference type="Proteomes" id="UP001283361"/>
    </source>
</evidence>
<keyword evidence="3" id="KW-1185">Reference proteome</keyword>
<organism evidence="2 3">
    <name type="scientific">Elysia crispata</name>
    <name type="common">lettuce slug</name>
    <dbReference type="NCBI Taxonomy" id="231223"/>
    <lineage>
        <taxon>Eukaryota</taxon>
        <taxon>Metazoa</taxon>
        <taxon>Spiralia</taxon>
        <taxon>Lophotrochozoa</taxon>
        <taxon>Mollusca</taxon>
        <taxon>Gastropoda</taxon>
        <taxon>Heterobranchia</taxon>
        <taxon>Euthyneura</taxon>
        <taxon>Panpulmonata</taxon>
        <taxon>Sacoglossa</taxon>
        <taxon>Placobranchoidea</taxon>
        <taxon>Plakobranchidae</taxon>
        <taxon>Elysia</taxon>
    </lineage>
</organism>
<dbReference type="EMBL" id="JAWDGP010003173">
    <property type="protein sequence ID" value="KAK3776846.1"/>
    <property type="molecule type" value="Genomic_DNA"/>
</dbReference>
<accession>A0AAE0ZXP5</accession>
<sequence length="232" mass="24916">MEGILYTLQTLWISSVFAPIVPTAAALFDFQPIFTGNKCSHSKCELICQEQGYDGLAVISSPEAYAYALHMRNHHWNLANEVIFLGLTINAESGLATWSDGTPPASDIPKTGGVDLSADPKTKRKGRLETDSKFGMGRGTLAKKGLCGNHKNLSTEAFGTSVNGMKPSGLSSVLSEVEVLSYLECAMVCGQDSRCRVAVFNSDLLTCMTGGSGSYTGFTEDKKCQTFIRSGF</sequence>
<dbReference type="AlphaFoldDB" id="A0AAE0ZXP5"/>
<dbReference type="CDD" id="cd00037">
    <property type="entry name" value="CLECT"/>
    <property type="match status" value="1"/>
</dbReference>
<evidence type="ECO:0008006" key="4">
    <source>
        <dbReference type="Google" id="ProtNLM"/>
    </source>
</evidence>
<dbReference type="InterPro" id="IPR016187">
    <property type="entry name" value="CTDL_fold"/>
</dbReference>